<evidence type="ECO:0000313" key="12">
    <source>
        <dbReference type="EMBL" id="GGF09405.1"/>
    </source>
</evidence>
<evidence type="ECO:0000256" key="3">
    <source>
        <dbReference type="ARBA" id="ARBA00022452"/>
    </source>
</evidence>
<evidence type="ECO:0000313" key="13">
    <source>
        <dbReference type="EMBL" id="SHL68140.1"/>
    </source>
</evidence>
<keyword evidence="6" id="KW-0626">Porin</keyword>
<evidence type="ECO:0000256" key="7">
    <source>
        <dbReference type="ARBA" id="ARBA00023136"/>
    </source>
</evidence>
<dbReference type="STRING" id="1434701.SAMN05443634_11438"/>
<evidence type="ECO:0000256" key="8">
    <source>
        <dbReference type="ARBA" id="ARBA00023237"/>
    </source>
</evidence>
<reference evidence="12" key="1">
    <citation type="journal article" date="2014" name="Int. J. Syst. Evol. Microbiol.">
        <title>Complete genome of a new Firmicutes species belonging to the dominant human colonic microbiota ('Ruminococcus bicirculans') reveals two chromosomes and a selective capacity to utilize plant glucans.</title>
        <authorList>
            <consortium name="NISC Comparative Sequencing Program"/>
            <person name="Wegmann U."/>
            <person name="Louis P."/>
            <person name="Goesmann A."/>
            <person name="Henrissat B."/>
            <person name="Duncan S.H."/>
            <person name="Flint H.J."/>
        </authorList>
    </citation>
    <scope>NUCLEOTIDE SEQUENCE</scope>
    <source>
        <strain evidence="12">CGMCC 1.12707</strain>
    </source>
</reference>
<dbReference type="InterPro" id="IPR006665">
    <property type="entry name" value="OmpA-like"/>
</dbReference>
<evidence type="ECO:0000313" key="14">
    <source>
        <dbReference type="Proteomes" id="UP000184120"/>
    </source>
</evidence>
<keyword evidence="15" id="KW-1185">Reference proteome</keyword>
<dbReference type="OrthoDB" id="1522982at2"/>
<evidence type="ECO:0000256" key="9">
    <source>
        <dbReference type="PROSITE-ProRule" id="PRU00473"/>
    </source>
</evidence>
<dbReference type="RefSeq" id="WP_072933961.1">
    <property type="nucleotide sequence ID" value="NZ_BMFL01000023.1"/>
</dbReference>
<keyword evidence="8" id="KW-0998">Cell outer membrane</keyword>
<reference evidence="13" key="2">
    <citation type="submission" date="2016-11" db="EMBL/GenBank/DDBJ databases">
        <authorList>
            <person name="Jaros S."/>
            <person name="Januszkiewicz K."/>
            <person name="Wedrychowicz H."/>
        </authorList>
    </citation>
    <scope>NUCLEOTIDE SEQUENCE [LARGE SCALE GENOMIC DNA]</scope>
    <source>
        <strain evidence="13">DSM 27989</strain>
    </source>
</reference>
<keyword evidence="10" id="KW-0732">Signal</keyword>
<dbReference type="Gene3D" id="3.30.1330.60">
    <property type="entry name" value="OmpA-like domain"/>
    <property type="match status" value="1"/>
</dbReference>
<feature type="signal peptide" evidence="10">
    <location>
        <begin position="1"/>
        <end position="18"/>
    </location>
</feature>
<reference evidence="12" key="5">
    <citation type="submission" date="2024-05" db="EMBL/GenBank/DDBJ databases">
        <authorList>
            <person name="Sun Q."/>
            <person name="Zhou Y."/>
        </authorList>
    </citation>
    <scope>NUCLEOTIDE SEQUENCE</scope>
    <source>
        <strain evidence="12">CGMCC 1.12707</strain>
    </source>
</reference>
<dbReference type="InterPro" id="IPR011250">
    <property type="entry name" value="OMP/PagP_B-barrel"/>
</dbReference>
<feature type="chain" id="PRO_5012703367" evidence="10">
    <location>
        <begin position="19"/>
        <end position="472"/>
    </location>
</feature>
<dbReference type="CDD" id="cd07185">
    <property type="entry name" value="OmpA_C-like"/>
    <property type="match status" value="1"/>
</dbReference>
<protein>
    <submittedName>
        <fullName evidence="13">OmpA-OmpF porin, OOP family</fullName>
    </submittedName>
</protein>
<evidence type="ECO:0000256" key="10">
    <source>
        <dbReference type="SAM" id="SignalP"/>
    </source>
</evidence>
<evidence type="ECO:0000256" key="1">
    <source>
        <dbReference type="ARBA" id="ARBA00004571"/>
    </source>
</evidence>
<comment type="subcellular location">
    <subcellularLocation>
        <location evidence="1">Cell outer membrane</location>
        <topology evidence="1">Multi-pass membrane protein</topology>
    </subcellularLocation>
</comment>
<evidence type="ECO:0000256" key="2">
    <source>
        <dbReference type="ARBA" id="ARBA00022448"/>
    </source>
</evidence>
<keyword evidence="3" id="KW-1134">Transmembrane beta strand</keyword>
<dbReference type="EMBL" id="BMFL01000023">
    <property type="protein sequence ID" value="GGF09405.1"/>
    <property type="molecule type" value="Genomic_DNA"/>
</dbReference>
<dbReference type="Proteomes" id="UP000184120">
    <property type="component" value="Unassembled WGS sequence"/>
</dbReference>
<dbReference type="GO" id="GO:0005509">
    <property type="term" value="F:calcium ion binding"/>
    <property type="evidence" value="ECO:0007669"/>
    <property type="project" value="InterPro"/>
</dbReference>
<dbReference type="SUPFAM" id="SSF56925">
    <property type="entry name" value="OMPA-like"/>
    <property type="match status" value="1"/>
</dbReference>
<dbReference type="InterPro" id="IPR006664">
    <property type="entry name" value="OMP_bac"/>
</dbReference>
<dbReference type="GO" id="GO:0006811">
    <property type="term" value="P:monoatomic ion transport"/>
    <property type="evidence" value="ECO:0007669"/>
    <property type="project" value="UniProtKB-KW"/>
</dbReference>
<evidence type="ECO:0000256" key="5">
    <source>
        <dbReference type="ARBA" id="ARBA00023065"/>
    </source>
</evidence>
<dbReference type="GO" id="GO:0009279">
    <property type="term" value="C:cell outer membrane"/>
    <property type="evidence" value="ECO:0007669"/>
    <property type="project" value="UniProtKB-SubCell"/>
</dbReference>
<proteinExistence type="predicted"/>
<dbReference type="PRINTS" id="PR01021">
    <property type="entry name" value="OMPADOMAIN"/>
</dbReference>
<dbReference type="InterPro" id="IPR050330">
    <property type="entry name" value="Bact_OuterMem_StrucFunc"/>
</dbReference>
<evidence type="ECO:0000256" key="6">
    <source>
        <dbReference type="ARBA" id="ARBA00023114"/>
    </source>
</evidence>
<dbReference type="Proteomes" id="UP000650994">
    <property type="component" value="Unassembled WGS sequence"/>
</dbReference>
<dbReference type="EMBL" id="FRBH01000014">
    <property type="protein sequence ID" value="SHL68140.1"/>
    <property type="molecule type" value="Genomic_DNA"/>
</dbReference>
<gene>
    <name evidence="12" type="ORF">GCM10010984_28190</name>
    <name evidence="13" type="ORF">SAMN05443634_11438</name>
</gene>
<name>A0A1M7CLR4_9FLAO</name>
<sequence length="472" mass="52268">MKKLLSLLILGTAMFSHAQNNYDENYDTKPFNNSKKLYSDWSVSVFGGGNLLQNSDLVSWMGGYFTPGYDAQIQINKQITHAFGLSLQYQIGKTRQKGNAFNNTPWDAYTGMAHGKTEYQGISILGDLNASNLFRRIDNKTEFKWAIHLYAGIGLLGYKAYMNNFRGSGDKYELITDQKLGDKSVYTQVGSGLRYKLNKKFDLELRAMYVMTGDEEFDGSGAPVPGYQTAADTEEGRDDNMFTLSLGLHYKIGKNKQDALQWVSPVHVLANVPAPQDYSFDCVDEDKDGVCDQWDKCLGTPEGVRVDGAGCPLDSDGDGVPDSEDKCPTIAGPPTNGGCPEKILRISGDDIATKINTLLEGIEFDYNSDKIREQSYVKLNNAVEILLANPDNRFVVEGHTDAAGDAAYNQKLSEKRAASVIKYLANKGVNVNKLSPVGKGKTDLKWPECNPVTNCPAWKNLENRRVIFKEVE</sequence>
<evidence type="ECO:0000313" key="15">
    <source>
        <dbReference type="Proteomes" id="UP000650994"/>
    </source>
</evidence>
<keyword evidence="7 9" id="KW-0472">Membrane</keyword>
<accession>A0A1M7CLR4</accession>
<dbReference type="Pfam" id="PF00691">
    <property type="entry name" value="OmpA"/>
    <property type="match status" value="1"/>
</dbReference>
<keyword evidence="5" id="KW-0406">Ion transport</keyword>
<dbReference type="PANTHER" id="PTHR30329:SF21">
    <property type="entry name" value="LIPOPROTEIN YIAD-RELATED"/>
    <property type="match status" value="1"/>
</dbReference>
<dbReference type="GO" id="GO:0015288">
    <property type="term" value="F:porin activity"/>
    <property type="evidence" value="ECO:0007669"/>
    <property type="project" value="UniProtKB-KW"/>
</dbReference>
<dbReference type="SUPFAM" id="SSF103088">
    <property type="entry name" value="OmpA-like"/>
    <property type="match status" value="1"/>
</dbReference>
<dbReference type="InterPro" id="IPR036737">
    <property type="entry name" value="OmpA-like_sf"/>
</dbReference>
<feature type="domain" description="OmpA-like" evidence="11">
    <location>
        <begin position="351"/>
        <end position="472"/>
    </location>
</feature>
<keyword evidence="4" id="KW-0812">Transmembrane</keyword>
<dbReference type="AlphaFoldDB" id="A0A1M7CLR4"/>
<evidence type="ECO:0000256" key="4">
    <source>
        <dbReference type="ARBA" id="ARBA00022692"/>
    </source>
</evidence>
<dbReference type="SUPFAM" id="SSF103647">
    <property type="entry name" value="TSP type-3 repeat"/>
    <property type="match status" value="1"/>
</dbReference>
<organism evidence="13 14">
    <name type="scientific">Chishuiella changwenlii</name>
    <dbReference type="NCBI Taxonomy" id="1434701"/>
    <lineage>
        <taxon>Bacteria</taxon>
        <taxon>Pseudomonadati</taxon>
        <taxon>Bacteroidota</taxon>
        <taxon>Flavobacteriia</taxon>
        <taxon>Flavobacteriales</taxon>
        <taxon>Weeksellaceae</taxon>
        <taxon>Chishuiella</taxon>
    </lineage>
</organism>
<dbReference type="GO" id="GO:0046930">
    <property type="term" value="C:pore complex"/>
    <property type="evidence" value="ECO:0007669"/>
    <property type="project" value="UniProtKB-KW"/>
</dbReference>
<dbReference type="PROSITE" id="PS51123">
    <property type="entry name" value="OMPA_2"/>
    <property type="match status" value="1"/>
</dbReference>
<dbReference type="InterPro" id="IPR028974">
    <property type="entry name" value="TSP_type-3_rpt"/>
</dbReference>
<dbReference type="PANTHER" id="PTHR30329">
    <property type="entry name" value="STATOR ELEMENT OF FLAGELLAR MOTOR COMPLEX"/>
    <property type="match status" value="1"/>
</dbReference>
<reference evidence="15" key="4">
    <citation type="journal article" date="2019" name="Int. J. Syst. Evol. Microbiol.">
        <title>The Global Catalogue of Microorganisms (GCM) 10K type strain sequencing project: providing services to taxonomists for standard genome sequencing and annotation.</title>
        <authorList>
            <consortium name="The Broad Institute Genomics Platform"/>
            <consortium name="The Broad Institute Genome Sequencing Center for Infectious Disease"/>
            <person name="Wu L."/>
            <person name="Ma J."/>
        </authorList>
    </citation>
    <scope>NUCLEOTIDE SEQUENCE [LARGE SCALE GENOMIC DNA]</scope>
    <source>
        <strain evidence="15">CGMCC 1.12707</strain>
    </source>
</reference>
<keyword evidence="2" id="KW-0813">Transport</keyword>
<evidence type="ECO:0000259" key="11">
    <source>
        <dbReference type="PROSITE" id="PS51123"/>
    </source>
</evidence>
<reference evidence="14" key="3">
    <citation type="submission" date="2016-11" db="EMBL/GenBank/DDBJ databases">
        <authorList>
            <person name="Varghese N."/>
            <person name="Submissions S."/>
        </authorList>
    </citation>
    <scope>NUCLEOTIDE SEQUENCE [LARGE SCALE GENOMIC DNA]</scope>
    <source>
        <strain evidence="14">DSM 27989</strain>
    </source>
</reference>